<evidence type="ECO:0000313" key="5">
    <source>
        <dbReference type="Proteomes" id="UP000229342"/>
    </source>
</evidence>
<dbReference type="EMBL" id="PCVG01000056">
    <property type="protein sequence ID" value="PIQ68400.1"/>
    <property type="molecule type" value="Genomic_DNA"/>
</dbReference>
<name>A0A2H0KAW4_9BACT</name>
<dbReference type="Gene3D" id="1.10.10.10">
    <property type="entry name" value="Winged helix-like DNA-binding domain superfamily/Winged helix DNA-binding domain"/>
    <property type="match status" value="1"/>
</dbReference>
<dbReference type="GO" id="GO:0006355">
    <property type="term" value="P:regulation of DNA-templated transcription"/>
    <property type="evidence" value="ECO:0007669"/>
    <property type="project" value="InterPro"/>
</dbReference>
<comment type="caution">
    <text evidence="4">The sequence shown here is derived from an EMBL/GenBank/DDBJ whole genome shotgun (WGS) entry which is preliminary data.</text>
</comment>
<organism evidence="4 5">
    <name type="scientific">Candidatus Taylorbacteria bacterium CG11_big_fil_rev_8_21_14_0_20_46_11</name>
    <dbReference type="NCBI Taxonomy" id="1975025"/>
    <lineage>
        <taxon>Bacteria</taxon>
        <taxon>Candidatus Tayloriibacteriota</taxon>
    </lineage>
</organism>
<dbReference type="InterPro" id="IPR036388">
    <property type="entry name" value="WH-like_DNA-bd_sf"/>
</dbReference>
<feature type="region of interest" description="Disordered" evidence="3">
    <location>
        <begin position="1"/>
        <end position="144"/>
    </location>
</feature>
<evidence type="ECO:0008006" key="6">
    <source>
        <dbReference type="Google" id="ProtNLM"/>
    </source>
</evidence>
<feature type="compositionally biased region" description="Low complexity" evidence="3">
    <location>
        <begin position="65"/>
        <end position="82"/>
    </location>
</feature>
<proteinExistence type="predicted"/>
<feature type="compositionally biased region" description="Pro residues" evidence="3">
    <location>
        <begin position="29"/>
        <end position="38"/>
    </location>
</feature>
<evidence type="ECO:0000256" key="1">
    <source>
        <dbReference type="ARBA" id="ARBA00023015"/>
    </source>
</evidence>
<evidence type="ECO:0000313" key="4">
    <source>
        <dbReference type="EMBL" id="PIQ68400.1"/>
    </source>
</evidence>
<dbReference type="SUPFAM" id="SSF46785">
    <property type="entry name" value="Winged helix' DNA-binding domain"/>
    <property type="match status" value="1"/>
</dbReference>
<accession>A0A2H0KAW4</accession>
<dbReference type="AlphaFoldDB" id="A0A2H0KAW4"/>
<evidence type="ECO:0000256" key="3">
    <source>
        <dbReference type="SAM" id="MobiDB-lite"/>
    </source>
</evidence>
<dbReference type="InterPro" id="IPR006793">
    <property type="entry name" value="FaeA"/>
</dbReference>
<sequence length="233" mass="25188">MTEEDNKIQDASAETPEPVQPSPEEAPASPAPPAPAPLPADGETSLSPMDSEAIPPVSIPPEPLAPVSAPASALPEIIAPDSTDTEEEPTPPLTKGEAGHPPTDSEPSPPLANPEPFANSGTTPPLASNGAGIAPVRSKAEEPDNFPARFKAKLKELSLLGVEKRRRQADERIEKILGFAREHNRIDNEDARKLTGLSDERVRHYLDELEKEGKLEQFGRKRPKVFYMPIRDK</sequence>
<evidence type="ECO:0000256" key="2">
    <source>
        <dbReference type="ARBA" id="ARBA00023163"/>
    </source>
</evidence>
<dbReference type="InterPro" id="IPR036390">
    <property type="entry name" value="WH_DNA-bd_sf"/>
</dbReference>
<protein>
    <recommendedName>
        <fullName evidence="6">HTH deoR-type domain-containing protein</fullName>
    </recommendedName>
</protein>
<gene>
    <name evidence="4" type="ORF">COV91_04365</name>
</gene>
<dbReference type="Pfam" id="PF04703">
    <property type="entry name" value="FaeA"/>
    <property type="match status" value="1"/>
</dbReference>
<dbReference type="Proteomes" id="UP000229342">
    <property type="component" value="Unassembled WGS sequence"/>
</dbReference>
<reference evidence="4 5" key="1">
    <citation type="submission" date="2017-09" db="EMBL/GenBank/DDBJ databases">
        <title>Depth-based differentiation of microbial function through sediment-hosted aquifers and enrichment of novel symbionts in the deep terrestrial subsurface.</title>
        <authorList>
            <person name="Probst A.J."/>
            <person name="Ladd B."/>
            <person name="Jarett J.K."/>
            <person name="Geller-Mcgrath D.E."/>
            <person name="Sieber C.M."/>
            <person name="Emerson J.B."/>
            <person name="Anantharaman K."/>
            <person name="Thomas B.C."/>
            <person name="Malmstrom R."/>
            <person name="Stieglmeier M."/>
            <person name="Klingl A."/>
            <person name="Woyke T."/>
            <person name="Ryan C.M."/>
            <person name="Banfield J.F."/>
        </authorList>
    </citation>
    <scope>NUCLEOTIDE SEQUENCE [LARGE SCALE GENOMIC DNA]</scope>
    <source>
        <strain evidence="4">CG11_big_fil_rev_8_21_14_0_20_46_11</strain>
    </source>
</reference>
<keyword evidence="1" id="KW-0805">Transcription regulation</keyword>
<keyword evidence="2" id="KW-0804">Transcription</keyword>